<dbReference type="Proteomes" id="UP000008370">
    <property type="component" value="Unassembled WGS sequence"/>
</dbReference>
<dbReference type="KEGG" id="pco:PHACADRAFT_84859"/>
<dbReference type="OrthoDB" id="3228837at2759"/>
<dbReference type="PANTHER" id="PTHR10039:SF16">
    <property type="entry name" value="GPI INOSITOL-DEACYLASE"/>
    <property type="match status" value="1"/>
</dbReference>
<name>K5WM00_PHACS</name>
<feature type="domain" description="Nephrocystin 3-like N-terminal" evidence="2">
    <location>
        <begin position="5"/>
        <end position="63"/>
    </location>
</feature>
<dbReference type="EMBL" id="JH930468">
    <property type="protein sequence ID" value="EKM60455.1"/>
    <property type="molecule type" value="Genomic_DNA"/>
</dbReference>
<keyword evidence="1" id="KW-0677">Repeat</keyword>
<evidence type="ECO:0000256" key="1">
    <source>
        <dbReference type="ARBA" id="ARBA00022737"/>
    </source>
</evidence>
<dbReference type="RefSeq" id="XP_007389913.1">
    <property type="nucleotide sequence ID" value="XM_007389851.1"/>
</dbReference>
<dbReference type="InParanoid" id="K5WM00"/>
<dbReference type="PANTHER" id="PTHR10039">
    <property type="entry name" value="AMELOGENIN"/>
    <property type="match status" value="1"/>
</dbReference>
<evidence type="ECO:0000259" key="2">
    <source>
        <dbReference type="Pfam" id="PF24883"/>
    </source>
</evidence>
<dbReference type="InterPro" id="IPR027417">
    <property type="entry name" value="P-loop_NTPase"/>
</dbReference>
<protein>
    <recommendedName>
        <fullName evidence="2">Nephrocystin 3-like N-terminal domain-containing protein</fullName>
    </recommendedName>
</protein>
<dbReference type="SUPFAM" id="SSF52540">
    <property type="entry name" value="P-loop containing nucleoside triphosphate hydrolases"/>
    <property type="match status" value="1"/>
</dbReference>
<feature type="non-terminal residue" evidence="3">
    <location>
        <position position="149"/>
    </location>
</feature>
<reference evidence="3 4" key="1">
    <citation type="journal article" date="2012" name="BMC Genomics">
        <title>Comparative genomics of the white-rot fungi, Phanerochaete carnosa and P. chrysosporium, to elucidate the genetic basis of the distinct wood types they colonize.</title>
        <authorList>
            <person name="Suzuki H."/>
            <person name="MacDonald J."/>
            <person name="Syed K."/>
            <person name="Salamov A."/>
            <person name="Hori C."/>
            <person name="Aerts A."/>
            <person name="Henrissat B."/>
            <person name="Wiebenga A."/>
            <person name="vanKuyk P.A."/>
            <person name="Barry K."/>
            <person name="Lindquist E."/>
            <person name="LaButti K."/>
            <person name="Lapidus A."/>
            <person name="Lucas S."/>
            <person name="Coutinho P."/>
            <person name="Gong Y."/>
            <person name="Samejima M."/>
            <person name="Mahadevan R."/>
            <person name="Abou-Zaid M."/>
            <person name="de Vries R.P."/>
            <person name="Igarashi K."/>
            <person name="Yadav J.S."/>
            <person name="Grigoriev I.V."/>
            <person name="Master E.R."/>
        </authorList>
    </citation>
    <scope>NUCLEOTIDE SEQUENCE [LARGE SCALE GENOMIC DNA]</scope>
    <source>
        <strain evidence="3 4">HHB-10118-sp</strain>
    </source>
</reference>
<dbReference type="Pfam" id="PF24883">
    <property type="entry name" value="NPHP3_N"/>
    <property type="match status" value="1"/>
</dbReference>
<accession>K5WM00</accession>
<evidence type="ECO:0000313" key="3">
    <source>
        <dbReference type="EMBL" id="EKM60455.1"/>
    </source>
</evidence>
<evidence type="ECO:0000313" key="4">
    <source>
        <dbReference type="Proteomes" id="UP000008370"/>
    </source>
</evidence>
<sequence length="149" mass="16941">MQHAFEELLRKTLTAAPADQTPTLIVIDGIDECKDRRLVPELLRSLFSLVRELPWLYVFAASRPEPHILSVLSNPSSADVVHHIRLEDTANSHDDVGRYLEETLPKIPSYGDYLEKHPDALERLISRAAGVFIFARITVNFLDEHHSHP</sequence>
<dbReference type="HOGENOM" id="CLU_1754101_0_0_1"/>
<keyword evidence="4" id="KW-1185">Reference proteome</keyword>
<dbReference type="InterPro" id="IPR056884">
    <property type="entry name" value="NPHP3-like_N"/>
</dbReference>
<dbReference type="GeneID" id="18920470"/>
<proteinExistence type="predicted"/>
<dbReference type="AlphaFoldDB" id="K5WM00"/>
<organism evidence="3 4">
    <name type="scientific">Phanerochaete carnosa (strain HHB-10118-sp)</name>
    <name type="common">White-rot fungus</name>
    <name type="synonym">Peniophora carnosa</name>
    <dbReference type="NCBI Taxonomy" id="650164"/>
    <lineage>
        <taxon>Eukaryota</taxon>
        <taxon>Fungi</taxon>
        <taxon>Dikarya</taxon>
        <taxon>Basidiomycota</taxon>
        <taxon>Agaricomycotina</taxon>
        <taxon>Agaricomycetes</taxon>
        <taxon>Polyporales</taxon>
        <taxon>Phanerochaetaceae</taxon>
        <taxon>Phanerochaete</taxon>
    </lineage>
</organism>
<gene>
    <name evidence="3" type="ORF">PHACADRAFT_84859</name>
</gene>